<name>A0ABY4YLH5_9MICO</name>
<accession>A0ABY4YLH5</accession>
<evidence type="ECO:0000313" key="1">
    <source>
        <dbReference type="EMBL" id="USQ77477.1"/>
    </source>
</evidence>
<proteinExistence type="predicted"/>
<evidence type="ECO:0000313" key="2">
    <source>
        <dbReference type="Proteomes" id="UP001056535"/>
    </source>
</evidence>
<organism evidence="1 2">
    <name type="scientific">Ornithinimicrobium cryptoxanthini</name>
    <dbReference type="NCBI Taxonomy" id="2934161"/>
    <lineage>
        <taxon>Bacteria</taxon>
        <taxon>Bacillati</taxon>
        <taxon>Actinomycetota</taxon>
        <taxon>Actinomycetes</taxon>
        <taxon>Micrococcales</taxon>
        <taxon>Ornithinimicrobiaceae</taxon>
        <taxon>Ornithinimicrobium</taxon>
    </lineage>
</organism>
<dbReference type="Proteomes" id="UP001056535">
    <property type="component" value="Chromosome"/>
</dbReference>
<keyword evidence="2" id="KW-1185">Reference proteome</keyword>
<protein>
    <submittedName>
        <fullName evidence="1">Uncharacterized protein</fullName>
    </submittedName>
</protein>
<gene>
    <name evidence="1" type="ORF">NF557_06070</name>
</gene>
<dbReference type="RefSeq" id="WP_252622645.1">
    <property type="nucleotide sequence ID" value="NZ_CP099490.1"/>
</dbReference>
<reference evidence="1" key="1">
    <citation type="submission" date="2022-06" db="EMBL/GenBank/DDBJ databases">
        <title>Ornithinimicrobium JY.X270.</title>
        <authorList>
            <person name="Huang Y."/>
        </authorList>
    </citation>
    <scope>NUCLEOTIDE SEQUENCE</scope>
    <source>
        <strain evidence="1">JY.X270</strain>
    </source>
</reference>
<dbReference type="EMBL" id="CP099490">
    <property type="protein sequence ID" value="USQ77477.1"/>
    <property type="molecule type" value="Genomic_DNA"/>
</dbReference>
<sequence>MRTSVTAAEAAAYRLAANHLTGRLPAGAYVEAAHVGLQDTAPRDALVGLHARVESCEPSAWESPGLIQTYGPRQAVYVLPEDSFSVFTLGRLPREPAAQQALQDAADEVCRELAGQERQGVLHPQLRMACATGRLAVRWTASALIVREVAVPAVDVDDARVELCRRHVHALGGEFKGSAQR</sequence>